<keyword evidence="11" id="KW-1185">Reference proteome</keyword>
<evidence type="ECO:0000256" key="5">
    <source>
        <dbReference type="ARBA" id="ARBA00022692"/>
    </source>
</evidence>
<evidence type="ECO:0000313" key="10">
    <source>
        <dbReference type="EMBL" id="KRL04338.1"/>
    </source>
</evidence>
<dbReference type="Pfam" id="PF12822">
    <property type="entry name" value="ECF_trnsprt"/>
    <property type="match status" value="1"/>
</dbReference>
<reference evidence="10 11" key="1">
    <citation type="journal article" date="2015" name="Genome Announc.">
        <title>Expanding the biotechnology potential of lactobacilli through comparative genomics of 213 strains and associated genera.</title>
        <authorList>
            <person name="Sun Z."/>
            <person name="Harris H.M."/>
            <person name="McCann A."/>
            <person name="Guo C."/>
            <person name="Argimon S."/>
            <person name="Zhang W."/>
            <person name="Yang X."/>
            <person name="Jeffery I.B."/>
            <person name="Cooney J.C."/>
            <person name="Kagawa T.F."/>
            <person name="Liu W."/>
            <person name="Song Y."/>
            <person name="Salvetti E."/>
            <person name="Wrobel A."/>
            <person name="Rasinkangas P."/>
            <person name="Parkhill J."/>
            <person name="Rea M.C."/>
            <person name="O'Sullivan O."/>
            <person name="Ritari J."/>
            <person name="Douillard F.P."/>
            <person name="Paul Ross R."/>
            <person name="Yang R."/>
            <person name="Briner A.E."/>
            <person name="Felis G.E."/>
            <person name="de Vos W.M."/>
            <person name="Barrangou R."/>
            <person name="Klaenhammer T.R."/>
            <person name="Caufield P.W."/>
            <person name="Cui Y."/>
            <person name="Zhang H."/>
            <person name="O'Toole P.W."/>
        </authorList>
    </citation>
    <scope>NUCLEOTIDE SEQUENCE [LARGE SCALE GENOMIC DNA]</scope>
    <source>
        <strain evidence="10 11">DSM 19972</strain>
    </source>
</reference>
<dbReference type="Proteomes" id="UP000051686">
    <property type="component" value="Unassembled WGS sequence"/>
</dbReference>
<keyword evidence="3 8" id="KW-0813">Transport</keyword>
<evidence type="ECO:0000256" key="8">
    <source>
        <dbReference type="PIRNR" id="PIRNR037778"/>
    </source>
</evidence>
<dbReference type="InterPro" id="IPR024529">
    <property type="entry name" value="ECF_trnsprt_substrate-spec"/>
</dbReference>
<dbReference type="EMBL" id="AZEH01000039">
    <property type="protein sequence ID" value="KRL04338.1"/>
    <property type="molecule type" value="Genomic_DNA"/>
</dbReference>
<dbReference type="PANTHER" id="PTHR38438">
    <property type="entry name" value="RIBOFLAVIN TRANSPORTER RIBU"/>
    <property type="match status" value="1"/>
</dbReference>
<comment type="caution">
    <text evidence="10">The sequence shown here is derived from an EMBL/GenBank/DDBJ whole genome shotgun (WGS) entry which is preliminary data.</text>
</comment>
<dbReference type="STRING" id="1423777.FD46_GL001464"/>
<keyword evidence="5 9" id="KW-0812">Transmembrane</keyword>
<feature type="transmembrane region" description="Helical" evidence="9">
    <location>
        <begin position="112"/>
        <end position="133"/>
    </location>
</feature>
<dbReference type="PIRSF" id="PIRSF037778">
    <property type="entry name" value="UCP037778_transp_RibU"/>
    <property type="match status" value="1"/>
</dbReference>
<name>A0A0R1MGN0_9LACO</name>
<feature type="transmembrane region" description="Helical" evidence="9">
    <location>
        <begin position="45"/>
        <end position="70"/>
    </location>
</feature>
<accession>A0A0R1MGN0</accession>
<dbReference type="PANTHER" id="PTHR38438:SF1">
    <property type="entry name" value="RIBOFLAVIN TRANSPORTER RIBU"/>
    <property type="match status" value="1"/>
</dbReference>
<gene>
    <name evidence="10" type="ORF">FD46_GL001464</name>
</gene>
<evidence type="ECO:0000256" key="4">
    <source>
        <dbReference type="ARBA" id="ARBA00022475"/>
    </source>
</evidence>
<dbReference type="InterPro" id="IPR025720">
    <property type="entry name" value="RibU"/>
</dbReference>
<keyword evidence="6 9" id="KW-1133">Transmembrane helix</keyword>
<proteinExistence type="inferred from homology"/>
<feature type="transmembrane region" description="Helical" evidence="9">
    <location>
        <begin position="153"/>
        <end position="177"/>
    </location>
</feature>
<feature type="transmembrane region" description="Helical" evidence="9">
    <location>
        <begin position="12"/>
        <end position="33"/>
    </location>
</feature>
<organism evidence="10 11">
    <name type="scientific">Liquorilactobacillus oeni DSM 19972</name>
    <dbReference type="NCBI Taxonomy" id="1423777"/>
    <lineage>
        <taxon>Bacteria</taxon>
        <taxon>Bacillati</taxon>
        <taxon>Bacillota</taxon>
        <taxon>Bacilli</taxon>
        <taxon>Lactobacillales</taxon>
        <taxon>Lactobacillaceae</taxon>
        <taxon>Liquorilactobacillus</taxon>
    </lineage>
</organism>
<dbReference type="GO" id="GO:0005886">
    <property type="term" value="C:plasma membrane"/>
    <property type="evidence" value="ECO:0007669"/>
    <property type="project" value="UniProtKB-SubCell"/>
</dbReference>
<evidence type="ECO:0000256" key="3">
    <source>
        <dbReference type="ARBA" id="ARBA00022448"/>
    </source>
</evidence>
<evidence type="ECO:0000256" key="9">
    <source>
        <dbReference type="SAM" id="Phobius"/>
    </source>
</evidence>
<dbReference type="RefSeq" id="WP_057896314.1">
    <property type="nucleotide sequence ID" value="NZ_AZEH01000039.1"/>
</dbReference>
<dbReference type="OrthoDB" id="9809216at2"/>
<protein>
    <recommendedName>
        <fullName evidence="8">Riboflavin transporter</fullName>
    </recommendedName>
</protein>
<feature type="transmembrane region" description="Helical" evidence="9">
    <location>
        <begin position="76"/>
        <end position="100"/>
    </location>
</feature>
<comment type="similarity">
    <text evidence="2 8">Belongs to the prokaryotic riboflavin transporter (P-RFT) (TC 2.A.87) family.</text>
</comment>
<dbReference type="GO" id="GO:0032217">
    <property type="term" value="F:riboflavin transmembrane transporter activity"/>
    <property type="evidence" value="ECO:0007669"/>
    <property type="project" value="UniProtKB-UniRule"/>
</dbReference>
<dbReference type="AlphaFoldDB" id="A0A0R1MGN0"/>
<keyword evidence="7 8" id="KW-0472">Membrane</keyword>
<comment type="function">
    <text evidence="8">Probably a riboflavin-binding protein that interacts with the energy-coupling factor (ECF) ABC-transporter complex.</text>
</comment>
<dbReference type="PATRIC" id="fig|1423777.3.peg.1513"/>
<evidence type="ECO:0000256" key="2">
    <source>
        <dbReference type="ARBA" id="ARBA00005540"/>
    </source>
</evidence>
<sequence length="192" mass="21405">MVYSATRRYVIAASLAGLSYLLMFLSFSVIPIVPYMKIDFSDLPLLFGILIFGPLGGIEIAVLRSLLYFVISGPSISNLIGVSTNLLASLSFILPIFYLLRKDQSTSGRNIFWTIFSGTLSLTFILSVANYFVITPLYMSVLGMKLSLPLEQIVLYGVVPFNLLKGIIVGTAFWLFFVKLRVWLKGRSMVLH</sequence>
<evidence type="ECO:0000256" key="7">
    <source>
        <dbReference type="ARBA" id="ARBA00023136"/>
    </source>
</evidence>
<dbReference type="Gene3D" id="1.10.1760.20">
    <property type="match status" value="1"/>
</dbReference>
<keyword evidence="4 8" id="KW-1003">Cell membrane</keyword>
<evidence type="ECO:0000256" key="6">
    <source>
        <dbReference type="ARBA" id="ARBA00022989"/>
    </source>
</evidence>
<evidence type="ECO:0000313" key="11">
    <source>
        <dbReference type="Proteomes" id="UP000051686"/>
    </source>
</evidence>
<comment type="subcellular location">
    <subcellularLocation>
        <location evidence="1">Cell membrane</location>
        <topology evidence="1">Multi-pass membrane protein</topology>
    </subcellularLocation>
</comment>
<evidence type="ECO:0000256" key="1">
    <source>
        <dbReference type="ARBA" id="ARBA00004651"/>
    </source>
</evidence>